<keyword evidence="3" id="KW-0119">Carbohydrate metabolism</keyword>
<dbReference type="EMBL" id="GL377577">
    <property type="protein sequence ID" value="EFJ29462.1"/>
    <property type="molecule type" value="Genomic_DNA"/>
</dbReference>
<dbReference type="HOGENOM" id="CLU_1135143_0_0_1"/>
<evidence type="ECO:0000256" key="1">
    <source>
        <dbReference type="ARBA" id="ARBA00022679"/>
    </source>
</evidence>
<dbReference type="InterPro" id="IPR045130">
    <property type="entry name" value="OFUT2-like"/>
</dbReference>
<accession>D8REK8</accession>
<dbReference type="GO" id="GO:0006004">
    <property type="term" value="P:fucose metabolic process"/>
    <property type="evidence" value="ECO:0007669"/>
    <property type="project" value="UniProtKB-KW"/>
</dbReference>
<dbReference type="InParanoid" id="D8REK8"/>
<gene>
    <name evidence="4" type="primary">GT68A2</name>
    <name evidence="4" type="ORF">SELMODRAFT_410386</name>
</gene>
<evidence type="ECO:0000313" key="4">
    <source>
        <dbReference type="EMBL" id="EFJ29462.1"/>
    </source>
</evidence>
<dbReference type="Gramene" id="EFJ29462">
    <property type="protein sequence ID" value="EFJ29462"/>
    <property type="gene ID" value="SELMODRAFT_410386"/>
</dbReference>
<evidence type="ECO:0000256" key="3">
    <source>
        <dbReference type="ARBA" id="ARBA00023277"/>
    </source>
</evidence>
<keyword evidence="2" id="KW-0294">Fucose metabolism</keyword>
<keyword evidence="1 4" id="KW-0808">Transferase</keyword>
<dbReference type="Proteomes" id="UP000001514">
    <property type="component" value="Unassembled WGS sequence"/>
</dbReference>
<evidence type="ECO:0000313" key="5">
    <source>
        <dbReference type="Proteomes" id="UP000001514"/>
    </source>
</evidence>
<dbReference type="PANTHER" id="PTHR13398">
    <property type="entry name" value="GDP-FUCOSE PROTEIN O-FUCOSYLTRANSFERASE 2"/>
    <property type="match status" value="1"/>
</dbReference>
<proteinExistence type="predicted"/>
<dbReference type="GO" id="GO:0046922">
    <property type="term" value="F:peptide-O-fucosyltransferase activity"/>
    <property type="evidence" value="ECO:0000318"/>
    <property type="project" value="GO_Central"/>
</dbReference>
<dbReference type="eggNOG" id="ENOG502QS4M">
    <property type="taxonomic scope" value="Eukaryota"/>
</dbReference>
<keyword evidence="5" id="KW-1185">Reference proteome</keyword>
<reference evidence="4 5" key="1">
    <citation type="journal article" date="2011" name="Science">
        <title>The Selaginella genome identifies genetic changes associated with the evolution of vascular plants.</title>
        <authorList>
            <person name="Banks J.A."/>
            <person name="Nishiyama T."/>
            <person name="Hasebe M."/>
            <person name="Bowman J.L."/>
            <person name="Gribskov M."/>
            <person name="dePamphilis C."/>
            <person name="Albert V.A."/>
            <person name="Aono N."/>
            <person name="Aoyama T."/>
            <person name="Ambrose B.A."/>
            <person name="Ashton N.W."/>
            <person name="Axtell M.J."/>
            <person name="Barker E."/>
            <person name="Barker M.S."/>
            <person name="Bennetzen J.L."/>
            <person name="Bonawitz N.D."/>
            <person name="Chapple C."/>
            <person name="Cheng C."/>
            <person name="Correa L.G."/>
            <person name="Dacre M."/>
            <person name="DeBarry J."/>
            <person name="Dreyer I."/>
            <person name="Elias M."/>
            <person name="Engstrom E.M."/>
            <person name="Estelle M."/>
            <person name="Feng L."/>
            <person name="Finet C."/>
            <person name="Floyd S.K."/>
            <person name="Frommer W.B."/>
            <person name="Fujita T."/>
            <person name="Gramzow L."/>
            <person name="Gutensohn M."/>
            <person name="Harholt J."/>
            <person name="Hattori M."/>
            <person name="Heyl A."/>
            <person name="Hirai T."/>
            <person name="Hiwatashi Y."/>
            <person name="Ishikawa M."/>
            <person name="Iwata M."/>
            <person name="Karol K.G."/>
            <person name="Koehler B."/>
            <person name="Kolukisaoglu U."/>
            <person name="Kubo M."/>
            <person name="Kurata T."/>
            <person name="Lalonde S."/>
            <person name="Li K."/>
            <person name="Li Y."/>
            <person name="Litt A."/>
            <person name="Lyons E."/>
            <person name="Manning G."/>
            <person name="Maruyama T."/>
            <person name="Michael T.P."/>
            <person name="Mikami K."/>
            <person name="Miyazaki S."/>
            <person name="Morinaga S."/>
            <person name="Murata T."/>
            <person name="Mueller-Roeber B."/>
            <person name="Nelson D.R."/>
            <person name="Obara M."/>
            <person name="Oguri Y."/>
            <person name="Olmstead R.G."/>
            <person name="Onodera N."/>
            <person name="Petersen B.L."/>
            <person name="Pils B."/>
            <person name="Prigge M."/>
            <person name="Rensing S.A."/>
            <person name="Riano-Pachon D.M."/>
            <person name="Roberts A.W."/>
            <person name="Sato Y."/>
            <person name="Scheller H.V."/>
            <person name="Schulz B."/>
            <person name="Schulz C."/>
            <person name="Shakirov E.V."/>
            <person name="Shibagaki N."/>
            <person name="Shinohara N."/>
            <person name="Shippen D.E."/>
            <person name="Soerensen I."/>
            <person name="Sotooka R."/>
            <person name="Sugimoto N."/>
            <person name="Sugita M."/>
            <person name="Sumikawa N."/>
            <person name="Tanurdzic M."/>
            <person name="Theissen G."/>
            <person name="Ulvskov P."/>
            <person name="Wakazuki S."/>
            <person name="Weng J.K."/>
            <person name="Willats W.W."/>
            <person name="Wipf D."/>
            <person name="Wolf P.G."/>
            <person name="Yang L."/>
            <person name="Zimmer A.D."/>
            <person name="Zhu Q."/>
            <person name="Mitros T."/>
            <person name="Hellsten U."/>
            <person name="Loque D."/>
            <person name="Otillar R."/>
            <person name="Salamov A."/>
            <person name="Schmutz J."/>
            <person name="Shapiro H."/>
            <person name="Lindquist E."/>
            <person name="Lucas S."/>
            <person name="Rokhsar D."/>
            <person name="Grigoriev I.V."/>
        </authorList>
    </citation>
    <scope>NUCLEOTIDE SEQUENCE [LARGE SCALE GENOMIC DNA]</scope>
</reference>
<keyword evidence="4" id="KW-0328">Glycosyltransferase</keyword>
<dbReference type="AlphaFoldDB" id="D8REK8"/>
<name>D8REK8_SELML</name>
<dbReference type="PANTHER" id="PTHR13398:SF0">
    <property type="entry name" value="GDP-FUCOSE PROTEIN O-FUCOSYLTRANSFERASE 2"/>
    <property type="match status" value="1"/>
</dbReference>
<dbReference type="KEGG" id="smo:SELMODRAFT_410386"/>
<sequence length="245" mass="27497">MFFAALLDRTLVFPDPCVDYSYEKTLDIAHICSCLGEKTLLTLHEFLGKNKTDIRLLCYMSGCFLDEDHEKKIKALGLPRPMPGLKKLLSKAIHLVLARANSWRRDVFYSDVESELVAQIGGPFQHSCKTIIRPNRPILLTAQSNLHLEEDPGGQALSDLHLAVESEITLLQQLLGPDVPMIQRPQHDSREKWDAILQRKGLLADNQVVAMLDKTICAMAQSFIGTRGSQVLICVGYEIWMLSLA</sequence>
<evidence type="ECO:0000256" key="2">
    <source>
        <dbReference type="ARBA" id="ARBA00023253"/>
    </source>
</evidence>
<protein>
    <submittedName>
        <fullName evidence="4">Protein-O-fucosyltransferase-like protein</fullName>
    </submittedName>
</protein>
<organism evidence="5">
    <name type="scientific">Selaginella moellendorffii</name>
    <name type="common">Spikemoss</name>
    <dbReference type="NCBI Taxonomy" id="88036"/>
    <lineage>
        <taxon>Eukaryota</taxon>
        <taxon>Viridiplantae</taxon>
        <taxon>Streptophyta</taxon>
        <taxon>Embryophyta</taxon>
        <taxon>Tracheophyta</taxon>
        <taxon>Lycopodiopsida</taxon>
        <taxon>Selaginellales</taxon>
        <taxon>Selaginellaceae</taxon>
        <taxon>Selaginella</taxon>
    </lineage>
</organism>